<evidence type="ECO:0000313" key="2">
    <source>
        <dbReference type="EMBL" id="KJV58792.1"/>
    </source>
</evidence>
<accession>A0A0F3MTM0</accession>
<dbReference type="Proteomes" id="UP000033475">
    <property type="component" value="Unassembled WGS sequence"/>
</dbReference>
<feature type="transmembrane region" description="Helical" evidence="1">
    <location>
        <begin position="12"/>
        <end position="30"/>
    </location>
</feature>
<dbReference type="EMBL" id="LANQ01000001">
    <property type="protein sequence ID" value="KJV58792.1"/>
    <property type="molecule type" value="Genomic_DNA"/>
</dbReference>
<dbReference type="PATRIC" id="fig|1359196.3.peg.1148"/>
<protein>
    <submittedName>
        <fullName evidence="2">Uncharacterized protein</fullName>
    </submittedName>
</protein>
<proteinExistence type="predicted"/>
<keyword evidence="1" id="KW-0472">Membrane</keyword>
<comment type="caution">
    <text evidence="2">The sequence shown here is derived from an EMBL/GenBank/DDBJ whole genome shotgun (WGS) entry which is preliminary data.</text>
</comment>
<organism evidence="2 3">
    <name type="scientific">Rickettsia felis str. Pedreira</name>
    <dbReference type="NCBI Taxonomy" id="1359196"/>
    <lineage>
        <taxon>Bacteria</taxon>
        <taxon>Pseudomonadati</taxon>
        <taxon>Pseudomonadota</taxon>
        <taxon>Alphaproteobacteria</taxon>
        <taxon>Rickettsiales</taxon>
        <taxon>Rickettsiaceae</taxon>
        <taxon>Rickettsieae</taxon>
        <taxon>Rickettsia</taxon>
        <taxon>spotted fever group</taxon>
    </lineage>
</organism>
<reference evidence="2 3" key="1">
    <citation type="submission" date="2015-01" db="EMBL/GenBank/DDBJ databases">
        <title>Genome Sequencing of Rickettsiales.</title>
        <authorList>
            <person name="Daugherty S.C."/>
            <person name="Su Q."/>
            <person name="Abolude K."/>
            <person name="Beier-Sexton M."/>
            <person name="Carlyon J.A."/>
            <person name="Carter R."/>
            <person name="Day N.P."/>
            <person name="Dumler S.J."/>
            <person name="Dyachenko V."/>
            <person name="Godinez A."/>
            <person name="Kurtti T.J."/>
            <person name="Lichay M."/>
            <person name="Mullins K.E."/>
            <person name="Ott S."/>
            <person name="Pappas-Brown V."/>
            <person name="Paris D.H."/>
            <person name="Patel P."/>
            <person name="Richards A.L."/>
            <person name="Sadzewicz L."/>
            <person name="Sears K."/>
            <person name="Seidman D."/>
            <person name="Sengamalay N."/>
            <person name="Stenos J."/>
            <person name="Tallon L.J."/>
            <person name="Vincent G."/>
            <person name="Fraser C.M."/>
            <person name="Munderloh U."/>
            <person name="Dunning-Hotopp J.C."/>
        </authorList>
    </citation>
    <scope>NUCLEOTIDE SEQUENCE [LARGE SCALE GENOMIC DNA]</scope>
    <source>
        <strain evidence="2 3">Pedreira</strain>
    </source>
</reference>
<dbReference type="AlphaFoldDB" id="A0A0F3MTM0"/>
<sequence>MRGKTASFDEAIQSKTLIYRIFLIIFWITVQSTTTRNDKIYTY</sequence>
<name>A0A0F3MTM0_RICFI</name>
<evidence type="ECO:0000256" key="1">
    <source>
        <dbReference type="SAM" id="Phobius"/>
    </source>
</evidence>
<gene>
    <name evidence="2" type="ORF">RFEPED_1185</name>
</gene>
<evidence type="ECO:0000313" key="3">
    <source>
        <dbReference type="Proteomes" id="UP000033475"/>
    </source>
</evidence>
<keyword evidence="1" id="KW-1133">Transmembrane helix</keyword>
<keyword evidence="1" id="KW-0812">Transmembrane</keyword>